<evidence type="ECO:0000313" key="3">
    <source>
        <dbReference type="Proteomes" id="UP001176517"/>
    </source>
</evidence>
<feature type="compositionally biased region" description="Low complexity" evidence="1">
    <location>
        <begin position="362"/>
        <end position="371"/>
    </location>
</feature>
<protein>
    <submittedName>
        <fullName evidence="2">Uncharacterized protein</fullName>
    </submittedName>
</protein>
<feature type="compositionally biased region" description="Low complexity" evidence="1">
    <location>
        <begin position="68"/>
        <end position="78"/>
    </location>
</feature>
<sequence>MAMESSANVPGSLLASHDSTNSHASSSKMLLDDSPPSLDPRPSTSQPTEDHDTTSAAAVLPPSPPLSLPSLSKPRASAFPTSLSDFRLHSPACSPAASSSSSSGALSSYAFPSSSATTPAPSAAPLGPTNLPTPTPTQDAGSASSSSDDSASAYLATPTPASSSTFRRKTPSASAIIAGRFRRSSMLGREVTPDLLLDEAIDETGPTKEEEEEAHDGSLEDADMRSFDEDNGAAAGPSVSPVPARTPSPHPSTTAIGLSTASARRHTTSTTPLLSAQRRFTASSSPSSTPGATESDSVSTRHTPGRTLAGRRMAGRKTGPLFRDRSVLRVAASLCDESSPADSEIASEAKLQRRVKSDCAASPRSSISSTSHQYFQPHLAPGQPWPKNCDLEDGGNPYVELAGGDHLDFEEDISSMSSDDDDIADEDGVFGGSARGFARAGMRRRPGAGSDAEVEMSYNAGTGATTIPVPNGKGKNSTAGASATAAADGSTPSGSDTTPLSTSMPTLSNLTKKGAQWTNFRASPRARSSARTSPGVERIFHHRPRTPGAGSTHVGAAAAATAAAIASAASPSSTSSGMMLVDTSTSSISSNSTDMLQHQQQQQQQQAVLNAIAGGLSPRLVSPSMWTFARQQHVGGKRKFGGGASDHERFEPYATSAAKRRAVSPIAYLAASAAASSANGGSNSTSSSSTSPALSALSGTGPVPVPILALNTSMNAGGRGPDSSSAASSPLGGAVSVNGLPLPTPLSMPSPTNPLIQPFWNGAIPHHYHPYHPHHPNHHHRTLSGPYGRSASAFATAAAASSSSRSGSPATRPSTPTNLLGPGGANGNKSGAGGAAAAAGTTTTLAASSAPASSVPSVTFREIVSMGLASPSLLATQTPGSAGSGPGYGSMPAALGLSLGGNSAARVKDEEEEEGSREGMDEGVRMLGLS</sequence>
<feature type="compositionally biased region" description="Low complexity" evidence="1">
    <location>
        <begin position="281"/>
        <end position="295"/>
    </location>
</feature>
<feature type="region of interest" description="Disordered" evidence="1">
    <location>
        <begin position="362"/>
        <end position="381"/>
    </location>
</feature>
<evidence type="ECO:0000313" key="2">
    <source>
        <dbReference type="EMBL" id="KAK0554268.1"/>
    </source>
</evidence>
<feature type="region of interest" description="Disordered" evidence="1">
    <location>
        <begin position="335"/>
        <end position="354"/>
    </location>
</feature>
<feature type="compositionally biased region" description="Low complexity" evidence="1">
    <location>
        <begin position="794"/>
        <end position="816"/>
    </location>
</feature>
<name>A0AAN6JT73_9BASI</name>
<feature type="region of interest" description="Disordered" evidence="1">
    <location>
        <begin position="901"/>
        <end position="930"/>
    </location>
</feature>
<feature type="compositionally biased region" description="Low complexity" evidence="1">
    <location>
        <begin position="477"/>
        <end position="511"/>
    </location>
</feature>
<feature type="compositionally biased region" description="Low complexity" evidence="1">
    <location>
        <begin position="15"/>
        <end position="45"/>
    </location>
</feature>
<reference evidence="2" key="1">
    <citation type="journal article" date="2023" name="PhytoFront">
        <title>Draft Genome Resources of Seven Strains of Tilletia horrida, Causal Agent of Kernel Smut of Rice.</title>
        <authorList>
            <person name="Khanal S."/>
            <person name="Antony Babu S."/>
            <person name="Zhou X.G."/>
        </authorList>
    </citation>
    <scope>NUCLEOTIDE SEQUENCE</scope>
    <source>
        <strain evidence="2">TX6</strain>
    </source>
</reference>
<feature type="compositionally biased region" description="Low complexity" evidence="1">
    <location>
        <begin position="521"/>
        <end position="534"/>
    </location>
</feature>
<organism evidence="2 3">
    <name type="scientific">Tilletia horrida</name>
    <dbReference type="NCBI Taxonomy" id="155126"/>
    <lineage>
        <taxon>Eukaryota</taxon>
        <taxon>Fungi</taxon>
        <taxon>Dikarya</taxon>
        <taxon>Basidiomycota</taxon>
        <taxon>Ustilaginomycotina</taxon>
        <taxon>Exobasidiomycetes</taxon>
        <taxon>Tilletiales</taxon>
        <taxon>Tilletiaceae</taxon>
        <taxon>Tilletia</taxon>
    </lineage>
</organism>
<evidence type="ECO:0000256" key="1">
    <source>
        <dbReference type="SAM" id="MobiDB-lite"/>
    </source>
</evidence>
<keyword evidence="3" id="KW-1185">Reference proteome</keyword>
<feature type="region of interest" description="Disordered" evidence="1">
    <location>
        <begin position="1"/>
        <end position="320"/>
    </location>
</feature>
<dbReference type="AlphaFoldDB" id="A0AAN6JT73"/>
<proteinExistence type="predicted"/>
<accession>A0AAN6JT73</accession>
<gene>
    <name evidence="2" type="ORF">OC846_002151</name>
</gene>
<feature type="region of interest" description="Disordered" evidence="1">
    <location>
        <begin position="677"/>
        <end position="698"/>
    </location>
</feature>
<feature type="region of interest" description="Disordered" evidence="1">
    <location>
        <begin position="877"/>
        <end position="896"/>
    </location>
</feature>
<feature type="compositionally biased region" description="Low complexity" evidence="1">
    <location>
        <begin position="232"/>
        <end position="243"/>
    </location>
</feature>
<feature type="compositionally biased region" description="Basic and acidic residues" evidence="1">
    <location>
        <begin position="215"/>
        <end position="228"/>
    </location>
</feature>
<feature type="region of interest" description="Disordered" evidence="1">
    <location>
        <begin position="794"/>
        <end position="836"/>
    </location>
</feature>
<feature type="region of interest" description="Disordered" evidence="1">
    <location>
        <begin position="569"/>
        <end position="602"/>
    </location>
</feature>
<feature type="region of interest" description="Disordered" evidence="1">
    <location>
        <begin position="462"/>
        <end position="554"/>
    </location>
</feature>
<comment type="caution">
    <text evidence="2">The sequence shown here is derived from an EMBL/GenBank/DDBJ whole genome shotgun (WGS) entry which is preliminary data.</text>
</comment>
<feature type="compositionally biased region" description="Gly residues" evidence="1">
    <location>
        <begin position="821"/>
        <end position="834"/>
    </location>
</feature>
<dbReference type="Proteomes" id="UP001176517">
    <property type="component" value="Unassembled WGS sequence"/>
</dbReference>
<feature type="compositionally biased region" description="Low complexity" evidence="1">
    <location>
        <begin position="90"/>
        <end position="153"/>
    </location>
</feature>
<dbReference type="EMBL" id="JAPDMZ010000039">
    <property type="protein sequence ID" value="KAK0554268.1"/>
    <property type="molecule type" value="Genomic_DNA"/>
</dbReference>